<reference evidence="2" key="1">
    <citation type="submission" date="2022-05" db="EMBL/GenBank/DDBJ databases">
        <title>Jatrophihabitans sp. SB3-54 whole genome sequence.</title>
        <authorList>
            <person name="Suh M.K."/>
            <person name="Eom M.K."/>
            <person name="Kim J.S."/>
            <person name="Kim H.S."/>
            <person name="Do H.E."/>
            <person name="Shin Y.K."/>
            <person name="Lee J.-S."/>
        </authorList>
    </citation>
    <scope>NUCLEOTIDE SEQUENCE</scope>
    <source>
        <strain evidence="2">SB3-54</strain>
    </source>
</reference>
<dbReference type="InterPro" id="IPR036291">
    <property type="entry name" value="NAD(P)-bd_dom_sf"/>
</dbReference>
<evidence type="ECO:0000259" key="1">
    <source>
        <dbReference type="Pfam" id="PF01370"/>
    </source>
</evidence>
<dbReference type="Proteomes" id="UP001164693">
    <property type="component" value="Chromosome"/>
</dbReference>
<accession>A0ABY7JZZ5</accession>
<dbReference type="Gene3D" id="3.40.50.720">
    <property type="entry name" value="NAD(P)-binding Rossmann-like Domain"/>
    <property type="match status" value="1"/>
</dbReference>
<protein>
    <submittedName>
        <fullName evidence="2">NAD(P)-dependent oxidoreductase</fullName>
    </submittedName>
</protein>
<keyword evidence="3" id="KW-1185">Reference proteome</keyword>
<dbReference type="PANTHER" id="PTHR48079">
    <property type="entry name" value="PROTEIN YEEZ"/>
    <property type="match status" value="1"/>
</dbReference>
<gene>
    <name evidence="2" type="ORF">M6B22_03445</name>
</gene>
<dbReference type="InterPro" id="IPR051783">
    <property type="entry name" value="NAD(P)-dependent_oxidoreduct"/>
</dbReference>
<proteinExistence type="predicted"/>
<dbReference type="EMBL" id="CP097463">
    <property type="protein sequence ID" value="WAX57828.1"/>
    <property type="molecule type" value="Genomic_DNA"/>
</dbReference>
<dbReference type="RefSeq" id="WP_269444376.1">
    <property type="nucleotide sequence ID" value="NZ_CP097463.1"/>
</dbReference>
<sequence length="315" mass="33437">MMRVLVAGATGAVGRQLVPLLAGAGHEVVGTSRNERRFAELTALGAKPLALDVLDRDAVRRAVAQVQPDAIVHQATALSELGNNFRNFDRLFAGTNLLRTEGTENLLAAGRESGVSRFVAQSFRWVFVDAHGAIRPDPPAAFRESAAALRRLEELVTATPGGVALRYGGFYGPHTSLADGGPQITAIRKRKLPIVGDGGGYWTFLHVHDAATATIAALTKGAGVYVVIDDEPARTRDWLPYLADLLGAKPPRHVPAWVGRLAAGEGATFMMTSAPSASNERAKRELGWAPRYATWRDGFRAELAGLSGRASAAGG</sequence>
<dbReference type="PANTHER" id="PTHR48079:SF6">
    <property type="entry name" value="NAD(P)-BINDING DOMAIN-CONTAINING PROTEIN-RELATED"/>
    <property type="match status" value="1"/>
</dbReference>
<organism evidence="2 3">
    <name type="scientific">Jatrophihabitans cynanchi</name>
    <dbReference type="NCBI Taxonomy" id="2944128"/>
    <lineage>
        <taxon>Bacteria</taxon>
        <taxon>Bacillati</taxon>
        <taxon>Actinomycetota</taxon>
        <taxon>Actinomycetes</taxon>
        <taxon>Jatrophihabitantales</taxon>
        <taxon>Jatrophihabitantaceae</taxon>
        <taxon>Jatrophihabitans</taxon>
    </lineage>
</organism>
<dbReference type="InterPro" id="IPR001509">
    <property type="entry name" value="Epimerase_deHydtase"/>
</dbReference>
<dbReference type="Pfam" id="PF01370">
    <property type="entry name" value="Epimerase"/>
    <property type="match status" value="1"/>
</dbReference>
<feature type="domain" description="NAD-dependent epimerase/dehydratase" evidence="1">
    <location>
        <begin position="4"/>
        <end position="221"/>
    </location>
</feature>
<dbReference type="SUPFAM" id="SSF51735">
    <property type="entry name" value="NAD(P)-binding Rossmann-fold domains"/>
    <property type="match status" value="1"/>
</dbReference>
<evidence type="ECO:0000313" key="2">
    <source>
        <dbReference type="EMBL" id="WAX57828.1"/>
    </source>
</evidence>
<evidence type="ECO:0000313" key="3">
    <source>
        <dbReference type="Proteomes" id="UP001164693"/>
    </source>
</evidence>
<name>A0ABY7JZZ5_9ACTN</name>